<feature type="transmembrane region" description="Helical" evidence="7">
    <location>
        <begin position="139"/>
        <end position="162"/>
    </location>
</feature>
<keyword evidence="4 7" id="KW-0472">Membrane</keyword>
<dbReference type="EMBL" id="JAPQKH010000007">
    <property type="protein sequence ID" value="KAJ5087832.1"/>
    <property type="molecule type" value="Genomic_DNA"/>
</dbReference>
<reference evidence="9" key="1">
    <citation type="submission" date="2022-11" db="EMBL/GenBank/DDBJ databases">
        <authorList>
            <person name="Petersen C."/>
        </authorList>
    </citation>
    <scope>NUCLEOTIDE SEQUENCE</scope>
    <source>
        <strain evidence="9">IBT 30069</strain>
    </source>
</reference>
<evidence type="ECO:0000256" key="2">
    <source>
        <dbReference type="ARBA" id="ARBA00022692"/>
    </source>
</evidence>
<accession>A0A9W9ETP4</accession>
<feature type="compositionally biased region" description="Polar residues" evidence="6">
    <location>
        <begin position="385"/>
        <end position="404"/>
    </location>
</feature>
<evidence type="ECO:0000256" key="6">
    <source>
        <dbReference type="SAM" id="MobiDB-lite"/>
    </source>
</evidence>
<keyword evidence="2 7" id="KW-0812">Transmembrane</keyword>
<dbReference type="Pfam" id="PF20684">
    <property type="entry name" value="Fung_rhodopsin"/>
    <property type="match status" value="1"/>
</dbReference>
<feature type="transmembrane region" description="Helical" evidence="7">
    <location>
        <begin position="262"/>
        <end position="284"/>
    </location>
</feature>
<evidence type="ECO:0000256" key="7">
    <source>
        <dbReference type="SAM" id="Phobius"/>
    </source>
</evidence>
<comment type="subcellular location">
    <subcellularLocation>
        <location evidence="1">Membrane</location>
        <topology evidence="1">Multi-pass membrane protein</topology>
    </subcellularLocation>
</comment>
<gene>
    <name evidence="9" type="ORF">N7456_011448</name>
</gene>
<comment type="caution">
    <text evidence="9">The sequence shown here is derived from an EMBL/GenBank/DDBJ whole genome shotgun (WGS) entry which is preliminary data.</text>
</comment>
<feature type="transmembrane region" description="Helical" evidence="7">
    <location>
        <begin position="27"/>
        <end position="48"/>
    </location>
</feature>
<dbReference type="InterPro" id="IPR052337">
    <property type="entry name" value="SAT4-like"/>
</dbReference>
<evidence type="ECO:0000256" key="3">
    <source>
        <dbReference type="ARBA" id="ARBA00022989"/>
    </source>
</evidence>
<feature type="domain" description="Rhodopsin" evidence="8">
    <location>
        <begin position="44"/>
        <end position="289"/>
    </location>
</feature>
<feature type="transmembrane region" description="Helical" evidence="7">
    <location>
        <begin position="224"/>
        <end position="242"/>
    </location>
</feature>
<evidence type="ECO:0000313" key="9">
    <source>
        <dbReference type="EMBL" id="KAJ5087832.1"/>
    </source>
</evidence>
<sequence>MQLPPAAVLATWPTPNYVDPVTRGNGVLIVNIICISIAFVVTLLRLYTRIFITMTAGTDDILIVISLVFSIAMVVITSVATEQWAYNRHMWDVPIDWLPTIEKLFLAFQIMFSWASTFTKISILWFCRRLLGVGKGLFTVWNWAFIGSMVFVTIDAILFTFITTFQCSPTKAFWEVDPQYPYSCLRDGDIVFAGSVINIFTDFLVTTLPMPLIWSLNLPTRQRLAVISIFALGIVVNVAGSVRTVYAWKSQLTTYDQTWEGWPVLIAASVEINLGLICSSAPALRPLVATFLPSALPSKSMRASSSRQSRSNKLWSSASRSRNSHMAINANPYQEGYENDRFEIMRTVEMATWSETRSENDDITIETESRAVSPEGAERKEWPLVSTSVESRQSLRLSKCGNESPSDDRHDRQ</sequence>
<name>A0A9W9ETP4_9EURO</name>
<comment type="similarity">
    <text evidence="5">Belongs to the SAT4 family.</text>
</comment>
<evidence type="ECO:0000259" key="8">
    <source>
        <dbReference type="Pfam" id="PF20684"/>
    </source>
</evidence>
<feature type="transmembrane region" description="Helical" evidence="7">
    <location>
        <begin position="190"/>
        <end position="212"/>
    </location>
</feature>
<feature type="region of interest" description="Disordered" evidence="6">
    <location>
        <begin position="353"/>
        <end position="413"/>
    </location>
</feature>
<reference evidence="9" key="2">
    <citation type="journal article" date="2023" name="IMA Fungus">
        <title>Comparative genomic study of the Penicillium genus elucidates a diverse pangenome and 15 lateral gene transfer events.</title>
        <authorList>
            <person name="Petersen C."/>
            <person name="Sorensen T."/>
            <person name="Nielsen M.R."/>
            <person name="Sondergaard T.E."/>
            <person name="Sorensen J.L."/>
            <person name="Fitzpatrick D.A."/>
            <person name="Frisvad J.C."/>
            <person name="Nielsen K.L."/>
        </authorList>
    </citation>
    <scope>NUCLEOTIDE SEQUENCE</scope>
    <source>
        <strain evidence="9">IBT 30069</strain>
    </source>
</reference>
<protein>
    <recommendedName>
        <fullName evidence="8">Rhodopsin domain-containing protein</fullName>
    </recommendedName>
</protein>
<evidence type="ECO:0000256" key="5">
    <source>
        <dbReference type="ARBA" id="ARBA00038359"/>
    </source>
</evidence>
<evidence type="ECO:0000256" key="4">
    <source>
        <dbReference type="ARBA" id="ARBA00023136"/>
    </source>
</evidence>
<dbReference type="InterPro" id="IPR049326">
    <property type="entry name" value="Rhodopsin_dom_fungi"/>
</dbReference>
<feature type="transmembrane region" description="Helical" evidence="7">
    <location>
        <begin position="60"/>
        <end position="86"/>
    </location>
</feature>
<dbReference type="OrthoDB" id="4525788at2759"/>
<dbReference type="AlphaFoldDB" id="A0A9W9ETP4"/>
<dbReference type="Proteomes" id="UP001149165">
    <property type="component" value="Unassembled WGS sequence"/>
</dbReference>
<dbReference type="PANTHER" id="PTHR33048:SF129">
    <property type="entry name" value="INTEGRAL MEMBRANE PROTEIN-RELATED"/>
    <property type="match status" value="1"/>
</dbReference>
<evidence type="ECO:0000313" key="10">
    <source>
        <dbReference type="Proteomes" id="UP001149165"/>
    </source>
</evidence>
<keyword evidence="3 7" id="KW-1133">Transmembrane helix</keyword>
<evidence type="ECO:0000256" key="1">
    <source>
        <dbReference type="ARBA" id="ARBA00004141"/>
    </source>
</evidence>
<proteinExistence type="inferred from homology"/>
<feature type="transmembrane region" description="Helical" evidence="7">
    <location>
        <begin position="106"/>
        <end position="127"/>
    </location>
</feature>
<dbReference type="GO" id="GO:0016020">
    <property type="term" value="C:membrane"/>
    <property type="evidence" value="ECO:0007669"/>
    <property type="project" value="UniProtKB-SubCell"/>
</dbReference>
<keyword evidence="10" id="KW-1185">Reference proteome</keyword>
<dbReference type="PANTHER" id="PTHR33048">
    <property type="entry name" value="PTH11-LIKE INTEGRAL MEMBRANE PROTEIN (AFU_ORTHOLOGUE AFUA_5G11245)"/>
    <property type="match status" value="1"/>
</dbReference>
<organism evidence="9 10">
    <name type="scientific">Penicillium angulare</name>
    <dbReference type="NCBI Taxonomy" id="116970"/>
    <lineage>
        <taxon>Eukaryota</taxon>
        <taxon>Fungi</taxon>
        <taxon>Dikarya</taxon>
        <taxon>Ascomycota</taxon>
        <taxon>Pezizomycotina</taxon>
        <taxon>Eurotiomycetes</taxon>
        <taxon>Eurotiomycetidae</taxon>
        <taxon>Eurotiales</taxon>
        <taxon>Aspergillaceae</taxon>
        <taxon>Penicillium</taxon>
    </lineage>
</organism>